<comment type="similarity">
    <text evidence="1">Belongs to the Fur family.</text>
</comment>
<keyword evidence="7" id="KW-0479">Metal-binding</keyword>
<dbReference type="GO" id="GO:0003700">
    <property type="term" value="F:DNA-binding transcription factor activity"/>
    <property type="evidence" value="ECO:0007669"/>
    <property type="project" value="InterPro"/>
</dbReference>
<evidence type="ECO:0000256" key="5">
    <source>
        <dbReference type="ARBA" id="ARBA00023125"/>
    </source>
</evidence>
<evidence type="ECO:0000256" key="4">
    <source>
        <dbReference type="ARBA" id="ARBA00023015"/>
    </source>
</evidence>
<dbReference type="PANTHER" id="PTHR33202:SF19">
    <property type="entry name" value="FERRIC UPTAKE REGULATION PROTEIN"/>
    <property type="match status" value="1"/>
</dbReference>
<dbReference type="InterPro" id="IPR043135">
    <property type="entry name" value="Fur_C"/>
</dbReference>
<dbReference type="GO" id="GO:0008270">
    <property type="term" value="F:zinc ion binding"/>
    <property type="evidence" value="ECO:0007669"/>
    <property type="project" value="TreeGrafter"/>
</dbReference>
<evidence type="ECO:0000313" key="9">
    <source>
        <dbReference type="EMBL" id="MBD2186134.1"/>
    </source>
</evidence>
<dbReference type="InterPro" id="IPR036390">
    <property type="entry name" value="WH_DNA-bd_sf"/>
</dbReference>
<evidence type="ECO:0000256" key="8">
    <source>
        <dbReference type="PIRSR" id="PIRSR602481-2"/>
    </source>
</evidence>
<evidence type="ECO:0000256" key="6">
    <source>
        <dbReference type="ARBA" id="ARBA00023163"/>
    </source>
</evidence>
<feature type="binding site" evidence="7">
    <location>
        <position position="124"/>
    </location>
    <ligand>
        <name>Zn(2+)</name>
        <dbReference type="ChEBI" id="CHEBI:29105"/>
    </ligand>
</feature>
<keyword evidence="10" id="KW-1185">Reference proteome</keyword>
<keyword evidence="2" id="KW-0678">Repressor</keyword>
<name>A0A926VP96_9CYAN</name>
<evidence type="ECO:0000256" key="1">
    <source>
        <dbReference type="ARBA" id="ARBA00007957"/>
    </source>
</evidence>
<dbReference type="RefSeq" id="WP_190475153.1">
    <property type="nucleotide sequence ID" value="NZ_JACJPW010000168.1"/>
</dbReference>
<sequence>MKPQHTRSQRRILNLLKNLNQGISAQDIYMELRNQNQGMGLATVYRALESLKREGAVQVRMLPNGESLYSLAHQDKHHLTCLECGRSVSLDKCPVQELETQLHRSHQFKIFYHTLEFFGLCNQCQEGARG</sequence>
<accession>A0A926VP96</accession>
<keyword evidence="4" id="KW-0805">Transcription regulation</keyword>
<dbReference type="GO" id="GO:0000976">
    <property type="term" value="F:transcription cis-regulatory region binding"/>
    <property type="evidence" value="ECO:0007669"/>
    <property type="project" value="TreeGrafter"/>
</dbReference>
<dbReference type="PANTHER" id="PTHR33202">
    <property type="entry name" value="ZINC UPTAKE REGULATION PROTEIN"/>
    <property type="match status" value="1"/>
</dbReference>
<dbReference type="EMBL" id="JACJPW010000168">
    <property type="protein sequence ID" value="MBD2186134.1"/>
    <property type="molecule type" value="Genomic_DNA"/>
</dbReference>
<feature type="binding site" evidence="7">
    <location>
        <position position="121"/>
    </location>
    <ligand>
        <name>Zn(2+)</name>
        <dbReference type="ChEBI" id="CHEBI:29105"/>
    </ligand>
</feature>
<dbReference type="FunFam" id="1.10.10.10:FF:000459">
    <property type="entry name" value="Ferric uptake regulation protein"/>
    <property type="match status" value="1"/>
</dbReference>
<keyword evidence="3 7" id="KW-0862">Zinc</keyword>
<dbReference type="Pfam" id="PF01475">
    <property type="entry name" value="FUR"/>
    <property type="match status" value="1"/>
</dbReference>
<dbReference type="Gene3D" id="3.30.1490.190">
    <property type="match status" value="1"/>
</dbReference>
<comment type="caution">
    <text evidence="9">The sequence shown here is derived from an EMBL/GenBank/DDBJ whole genome shotgun (WGS) entry which is preliminary data.</text>
</comment>
<dbReference type="AlphaFoldDB" id="A0A926VP96"/>
<dbReference type="SUPFAM" id="SSF46785">
    <property type="entry name" value="Winged helix' DNA-binding domain"/>
    <property type="match status" value="1"/>
</dbReference>
<dbReference type="InterPro" id="IPR002481">
    <property type="entry name" value="FUR"/>
</dbReference>
<feature type="binding site" evidence="7">
    <location>
        <position position="81"/>
    </location>
    <ligand>
        <name>Zn(2+)</name>
        <dbReference type="ChEBI" id="CHEBI:29105"/>
    </ligand>
</feature>
<comment type="cofactor">
    <cofactor evidence="8">
        <name>Mn(2+)</name>
        <dbReference type="ChEBI" id="CHEBI:29035"/>
    </cofactor>
    <cofactor evidence="8">
        <name>Fe(2+)</name>
        <dbReference type="ChEBI" id="CHEBI:29033"/>
    </cofactor>
    <text evidence="8">Binds 1 Mn(2+) or Fe(2+) ion per subunit.</text>
</comment>
<dbReference type="Proteomes" id="UP000641646">
    <property type="component" value="Unassembled WGS sequence"/>
</dbReference>
<dbReference type="GO" id="GO:0045892">
    <property type="term" value="P:negative regulation of DNA-templated transcription"/>
    <property type="evidence" value="ECO:0007669"/>
    <property type="project" value="TreeGrafter"/>
</dbReference>
<feature type="binding site" evidence="8">
    <location>
        <position position="113"/>
    </location>
    <ligand>
        <name>Fe cation</name>
        <dbReference type="ChEBI" id="CHEBI:24875"/>
    </ligand>
</feature>
<comment type="cofactor">
    <cofactor evidence="7">
        <name>Zn(2+)</name>
        <dbReference type="ChEBI" id="CHEBI:29105"/>
    </cofactor>
    <text evidence="7">Binds 1 zinc ion per subunit.</text>
</comment>
<organism evidence="9 10">
    <name type="scientific">Aerosakkonema funiforme FACHB-1375</name>
    <dbReference type="NCBI Taxonomy" id="2949571"/>
    <lineage>
        <taxon>Bacteria</taxon>
        <taxon>Bacillati</taxon>
        <taxon>Cyanobacteriota</taxon>
        <taxon>Cyanophyceae</taxon>
        <taxon>Oscillatoriophycideae</taxon>
        <taxon>Aerosakkonematales</taxon>
        <taxon>Aerosakkonemataceae</taxon>
        <taxon>Aerosakkonema</taxon>
    </lineage>
</organism>
<evidence type="ECO:0000256" key="3">
    <source>
        <dbReference type="ARBA" id="ARBA00022833"/>
    </source>
</evidence>
<keyword evidence="5" id="KW-0238">DNA-binding</keyword>
<feature type="binding site" evidence="7">
    <location>
        <position position="84"/>
    </location>
    <ligand>
        <name>Zn(2+)</name>
        <dbReference type="ChEBI" id="CHEBI:29105"/>
    </ligand>
</feature>
<dbReference type="CDD" id="cd07153">
    <property type="entry name" value="Fur_like"/>
    <property type="match status" value="1"/>
</dbReference>
<proteinExistence type="inferred from homology"/>
<protein>
    <submittedName>
        <fullName evidence="9">Transcriptional repressor</fullName>
    </submittedName>
</protein>
<dbReference type="GO" id="GO:1900376">
    <property type="term" value="P:regulation of secondary metabolite biosynthetic process"/>
    <property type="evidence" value="ECO:0007669"/>
    <property type="project" value="TreeGrafter"/>
</dbReference>
<reference evidence="9" key="2">
    <citation type="submission" date="2020-08" db="EMBL/GenBank/DDBJ databases">
        <authorList>
            <person name="Chen M."/>
            <person name="Teng W."/>
            <person name="Zhao L."/>
            <person name="Hu C."/>
            <person name="Zhou Y."/>
            <person name="Han B."/>
            <person name="Song L."/>
            <person name="Shu W."/>
        </authorList>
    </citation>
    <scope>NUCLEOTIDE SEQUENCE</scope>
    <source>
        <strain evidence="9">FACHB-1375</strain>
    </source>
</reference>
<evidence type="ECO:0000256" key="2">
    <source>
        <dbReference type="ARBA" id="ARBA00022491"/>
    </source>
</evidence>
<keyword evidence="6" id="KW-0804">Transcription</keyword>
<evidence type="ECO:0000256" key="7">
    <source>
        <dbReference type="PIRSR" id="PIRSR602481-1"/>
    </source>
</evidence>
<keyword evidence="8" id="KW-0408">Iron</keyword>
<dbReference type="Gene3D" id="1.10.10.10">
    <property type="entry name" value="Winged helix-like DNA-binding domain superfamily/Winged helix DNA-binding domain"/>
    <property type="match status" value="1"/>
</dbReference>
<evidence type="ECO:0000313" key="10">
    <source>
        <dbReference type="Proteomes" id="UP000641646"/>
    </source>
</evidence>
<gene>
    <name evidence="9" type="ORF">H6G03_34605</name>
</gene>
<dbReference type="InterPro" id="IPR036388">
    <property type="entry name" value="WH-like_DNA-bd_sf"/>
</dbReference>
<reference evidence="9" key="1">
    <citation type="journal article" date="2015" name="ISME J.">
        <title>Draft Genome Sequence of Streptomyces incarnatus NRRL8089, which Produces the Nucleoside Antibiotic Sinefungin.</title>
        <authorList>
            <person name="Oshima K."/>
            <person name="Hattori M."/>
            <person name="Shimizu H."/>
            <person name="Fukuda K."/>
            <person name="Nemoto M."/>
            <person name="Inagaki K."/>
            <person name="Tamura T."/>
        </authorList>
    </citation>
    <scope>NUCLEOTIDE SEQUENCE</scope>
    <source>
        <strain evidence="9">FACHB-1375</strain>
    </source>
</reference>